<dbReference type="Proteomes" id="UP000789595">
    <property type="component" value="Unassembled WGS sequence"/>
</dbReference>
<evidence type="ECO:0000313" key="2">
    <source>
        <dbReference type="Proteomes" id="UP000789595"/>
    </source>
</evidence>
<protein>
    <submittedName>
        <fullName evidence="1">Uncharacterized protein</fullName>
    </submittedName>
</protein>
<dbReference type="EMBL" id="CAKKNE010000003">
    <property type="protein sequence ID" value="CAH0372470.1"/>
    <property type="molecule type" value="Genomic_DNA"/>
</dbReference>
<proteinExistence type="predicted"/>
<evidence type="ECO:0000313" key="1">
    <source>
        <dbReference type="EMBL" id="CAH0372470.1"/>
    </source>
</evidence>
<dbReference type="OrthoDB" id="10263185at2759"/>
<comment type="caution">
    <text evidence="1">The sequence shown here is derived from an EMBL/GenBank/DDBJ whole genome shotgun (WGS) entry which is preliminary data.</text>
</comment>
<accession>A0A8J2SIB1</accession>
<sequence length="370" mass="37758">MSAIAAAAAQLESHGGPTCAAIHLLRRAVAADATSEAVPAALATLAEQAPRFGDEAACVALKTVDRLAARGVAPAPLASVARAAVAAMRDPPPPKLLAVLRQATSAPLIAGAAKAAPPRVLVVLPAPASKVARRALGHAWVAALKKPITPKSVRLAALRKCGAMLGAMPEPLRLADAFVAALAAADEVEACSALRGVFTLVTRHGLDAPDFVDRLVALTTARTLREAPADLLGVAAPVLGASRLPDLQRAALAAALIDAATTAPPAAARRALSAVSDAARTQGVCREALTAPAAKAFGSHWAPPLRDVDEADEAGAADASYYGAFMDAAPDFAPPPIHPTAAARKRPLFDADDARPLRRRGAVFSLEKHE</sequence>
<organism evidence="1 2">
    <name type="scientific">Pelagomonas calceolata</name>
    <dbReference type="NCBI Taxonomy" id="35677"/>
    <lineage>
        <taxon>Eukaryota</taxon>
        <taxon>Sar</taxon>
        <taxon>Stramenopiles</taxon>
        <taxon>Ochrophyta</taxon>
        <taxon>Pelagophyceae</taxon>
        <taxon>Pelagomonadales</taxon>
        <taxon>Pelagomonadaceae</taxon>
        <taxon>Pelagomonas</taxon>
    </lineage>
</organism>
<keyword evidence="2" id="KW-1185">Reference proteome</keyword>
<name>A0A8J2SIB1_9STRA</name>
<gene>
    <name evidence="1" type="ORF">PECAL_3P24690</name>
</gene>
<dbReference type="AlphaFoldDB" id="A0A8J2SIB1"/>
<reference evidence="1" key="1">
    <citation type="submission" date="2021-11" db="EMBL/GenBank/DDBJ databases">
        <authorList>
            <consortium name="Genoscope - CEA"/>
            <person name="William W."/>
        </authorList>
    </citation>
    <scope>NUCLEOTIDE SEQUENCE</scope>
</reference>